<name>A0A173ZDF1_9CLOT</name>
<protein>
    <submittedName>
        <fullName evidence="2">Molybdopterin-guanine dinucleotide biosynthesis protein A</fullName>
    </submittedName>
</protein>
<dbReference type="SUPFAM" id="SSF53448">
    <property type="entry name" value="Nucleotide-diphospho-sugar transferases"/>
    <property type="match status" value="1"/>
</dbReference>
<evidence type="ECO:0000313" key="2">
    <source>
        <dbReference type="EMBL" id="CUN74432.1"/>
    </source>
</evidence>
<feature type="domain" description="MobA-like NTP transferase" evidence="1">
    <location>
        <begin position="6"/>
        <end position="164"/>
    </location>
</feature>
<dbReference type="CDD" id="cd04182">
    <property type="entry name" value="GT_2_like_f"/>
    <property type="match status" value="1"/>
</dbReference>
<dbReference type="InterPro" id="IPR025877">
    <property type="entry name" value="MobA-like_NTP_Trfase"/>
</dbReference>
<gene>
    <name evidence="2" type="ORF">ERS852471_00449</name>
</gene>
<reference evidence="2 3" key="1">
    <citation type="submission" date="2015-09" db="EMBL/GenBank/DDBJ databases">
        <authorList>
            <consortium name="Pathogen Informatics"/>
        </authorList>
    </citation>
    <scope>NUCLEOTIDE SEQUENCE [LARGE SCALE GENOMIC DNA]</scope>
    <source>
        <strain evidence="2 3">2789STDY5834856</strain>
    </source>
</reference>
<dbReference type="AlphaFoldDB" id="A0A173ZDF1"/>
<evidence type="ECO:0000259" key="1">
    <source>
        <dbReference type="Pfam" id="PF12804"/>
    </source>
</evidence>
<accession>A0A173ZDF1</accession>
<proteinExistence type="predicted"/>
<evidence type="ECO:0000313" key="3">
    <source>
        <dbReference type="Proteomes" id="UP000095594"/>
    </source>
</evidence>
<dbReference type="PANTHER" id="PTHR43777:SF1">
    <property type="entry name" value="MOLYBDENUM COFACTOR CYTIDYLYLTRANSFERASE"/>
    <property type="match status" value="1"/>
</dbReference>
<dbReference type="InterPro" id="IPR029044">
    <property type="entry name" value="Nucleotide-diphossugar_trans"/>
</dbReference>
<dbReference type="Gene3D" id="3.90.550.10">
    <property type="entry name" value="Spore Coat Polysaccharide Biosynthesis Protein SpsA, Chain A"/>
    <property type="match status" value="1"/>
</dbReference>
<dbReference type="OrthoDB" id="9797742at2"/>
<dbReference type="EMBL" id="CYZX01000002">
    <property type="protein sequence ID" value="CUN74432.1"/>
    <property type="molecule type" value="Genomic_DNA"/>
</dbReference>
<dbReference type="PANTHER" id="PTHR43777">
    <property type="entry name" value="MOLYBDENUM COFACTOR CYTIDYLYLTRANSFERASE"/>
    <property type="match status" value="1"/>
</dbReference>
<dbReference type="Proteomes" id="UP000095594">
    <property type="component" value="Unassembled WGS sequence"/>
</dbReference>
<organism evidence="2 3">
    <name type="scientific">Clostridium disporicum</name>
    <dbReference type="NCBI Taxonomy" id="84024"/>
    <lineage>
        <taxon>Bacteria</taxon>
        <taxon>Bacillati</taxon>
        <taxon>Bacillota</taxon>
        <taxon>Clostridia</taxon>
        <taxon>Eubacteriales</taxon>
        <taxon>Clostridiaceae</taxon>
        <taxon>Clostridium</taxon>
    </lineage>
</organism>
<dbReference type="RefSeq" id="WP_055263485.1">
    <property type="nucleotide sequence ID" value="NZ_CABIXQ010000002.1"/>
</dbReference>
<sequence>MKINLILLASGNSKRFNGNKLLTNFHDKPLYMYTLEKLKGIKGLNKIIVVTQYEDIKQKSIDLGFDVVLNFESELGISNSIALGISRDKSADGYMFMVCDQPFIKPKSINKLIEEFNSGGKGICSIGFKDRLGNPNIFSRKYLEELLSLKGDIGGKHILKKHIDDLKIIQIEDEEELKDIDTRDDIDSKSTNKIT</sequence>
<dbReference type="GO" id="GO:0016779">
    <property type="term" value="F:nucleotidyltransferase activity"/>
    <property type="evidence" value="ECO:0007669"/>
    <property type="project" value="UniProtKB-ARBA"/>
</dbReference>
<dbReference type="Pfam" id="PF12804">
    <property type="entry name" value="NTP_transf_3"/>
    <property type="match status" value="1"/>
</dbReference>